<gene>
    <name evidence="2" type="ORF">K457DRAFT_788314</name>
</gene>
<dbReference type="AlphaFoldDB" id="A0A197JJ41"/>
<protein>
    <submittedName>
        <fullName evidence="2">Uncharacterized protein</fullName>
    </submittedName>
</protein>
<evidence type="ECO:0000313" key="3">
    <source>
        <dbReference type="Proteomes" id="UP000078512"/>
    </source>
</evidence>
<feature type="transmembrane region" description="Helical" evidence="1">
    <location>
        <begin position="62"/>
        <end position="81"/>
    </location>
</feature>
<dbReference type="Proteomes" id="UP000078512">
    <property type="component" value="Unassembled WGS sequence"/>
</dbReference>
<reference evidence="2 3" key="1">
    <citation type="submission" date="2016-05" db="EMBL/GenBank/DDBJ databases">
        <title>Genome sequencing reveals origins of a unique bacterial endosymbiosis in the earliest lineages of terrestrial Fungi.</title>
        <authorList>
            <consortium name="DOE Joint Genome Institute"/>
            <person name="Uehling J."/>
            <person name="Gryganskyi A."/>
            <person name="Hameed K."/>
            <person name="Tschaplinski T."/>
            <person name="Misztal P."/>
            <person name="Wu S."/>
            <person name="Desiro A."/>
            <person name="Vande Pol N."/>
            <person name="Du Z.-Y."/>
            <person name="Zienkiewicz A."/>
            <person name="Zienkiewicz K."/>
            <person name="Morin E."/>
            <person name="Tisserant E."/>
            <person name="Splivallo R."/>
            <person name="Hainaut M."/>
            <person name="Henrissat B."/>
            <person name="Ohm R."/>
            <person name="Kuo A."/>
            <person name="Yan J."/>
            <person name="Lipzen A."/>
            <person name="Nolan M."/>
            <person name="Labutti K."/>
            <person name="Barry K."/>
            <person name="Goldstein A."/>
            <person name="Labbe J."/>
            <person name="Schadt C."/>
            <person name="Tuskan G."/>
            <person name="Grigoriev I."/>
            <person name="Martin F."/>
            <person name="Vilgalys R."/>
            <person name="Bonito G."/>
        </authorList>
    </citation>
    <scope>NUCLEOTIDE SEQUENCE [LARGE SCALE GENOMIC DNA]</scope>
    <source>
        <strain evidence="2 3">AG-77</strain>
    </source>
</reference>
<evidence type="ECO:0000256" key="1">
    <source>
        <dbReference type="SAM" id="Phobius"/>
    </source>
</evidence>
<accession>A0A197JJ41</accession>
<name>A0A197JJ41_9FUNG</name>
<keyword evidence="3" id="KW-1185">Reference proteome</keyword>
<keyword evidence="1" id="KW-0472">Membrane</keyword>
<organism evidence="2 3">
    <name type="scientific">Linnemannia elongata AG-77</name>
    <dbReference type="NCBI Taxonomy" id="1314771"/>
    <lineage>
        <taxon>Eukaryota</taxon>
        <taxon>Fungi</taxon>
        <taxon>Fungi incertae sedis</taxon>
        <taxon>Mucoromycota</taxon>
        <taxon>Mortierellomycotina</taxon>
        <taxon>Mortierellomycetes</taxon>
        <taxon>Mortierellales</taxon>
        <taxon>Mortierellaceae</taxon>
        <taxon>Linnemannia</taxon>
    </lineage>
</organism>
<keyword evidence="1" id="KW-0812">Transmembrane</keyword>
<keyword evidence="1" id="KW-1133">Transmembrane helix</keyword>
<sequence>MIFFAIYSPPALHPIQEDQKQKTEYLLNAHTCKRRKGRGFLAYQSLWIEKTRVWVTEVASSIAPLYLFTLFTVFLLFITFFTPPLSSSRLTSIACFVFSHSCSFRRTVKPSIDIFIGSKKKKTSAIFFCSFSLGHPPLALFNRVLPSYFTPSYLPLPLSRARQPHSFYPTYCTQRLDLAFTPNLFLSPCVVFTLVVDAVSYNKHPSGLLW</sequence>
<proteinExistence type="predicted"/>
<dbReference type="EMBL" id="KV442082">
    <property type="protein sequence ID" value="OAQ25165.1"/>
    <property type="molecule type" value="Genomic_DNA"/>
</dbReference>
<evidence type="ECO:0000313" key="2">
    <source>
        <dbReference type="EMBL" id="OAQ25165.1"/>
    </source>
</evidence>